<dbReference type="InterPro" id="IPR005480">
    <property type="entry name" value="CPSase_lsu_oligo"/>
</dbReference>
<keyword evidence="8" id="KW-0677">Repeat</keyword>
<dbReference type="InterPro" id="IPR006275">
    <property type="entry name" value="CPSase_lsu"/>
</dbReference>
<dbReference type="InterPro" id="IPR033937">
    <property type="entry name" value="MGS_CPS_CarB"/>
</dbReference>
<evidence type="ECO:0000256" key="15">
    <source>
        <dbReference type="ARBA" id="ARBA00047359"/>
    </source>
</evidence>
<dbReference type="EMBL" id="LFWV01000041">
    <property type="protein sequence ID" value="KON31161.1"/>
    <property type="molecule type" value="Genomic_DNA"/>
</dbReference>
<dbReference type="PRINTS" id="PR00098">
    <property type="entry name" value="CPSASE"/>
</dbReference>
<dbReference type="Gene3D" id="3.30.470.20">
    <property type="entry name" value="ATP-grasp fold, B domain"/>
    <property type="match status" value="2"/>
</dbReference>
<evidence type="ECO:0000259" key="21">
    <source>
        <dbReference type="PROSITE" id="PS50975"/>
    </source>
</evidence>
<evidence type="ECO:0000256" key="6">
    <source>
        <dbReference type="ARBA" id="ARBA00022605"/>
    </source>
</evidence>
<dbReference type="PROSITE" id="PS51855">
    <property type="entry name" value="MGS"/>
    <property type="match status" value="1"/>
</dbReference>
<dbReference type="GO" id="GO:0006526">
    <property type="term" value="P:L-arginine biosynthetic process"/>
    <property type="evidence" value="ECO:0007669"/>
    <property type="project" value="UniProtKB-UniPathway"/>
</dbReference>
<dbReference type="Gene3D" id="3.40.50.1380">
    <property type="entry name" value="Methylglyoxal synthase-like domain"/>
    <property type="match status" value="1"/>
</dbReference>
<dbReference type="NCBIfam" id="TIGR01369">
    <property type="entry name" value="CPSaseII_lrg"/>
    <property type="match status" value="1"/>
</dbReference>
<organism evidence="23 24">
    <name type="scientific">miscellaneous Crenarchaeota group-1 archaeon SG8-32-3</name>
    <dbReference type="NCBI Taxonomy" id="1685125"/>
    <lineage>
        <taxon>Archaea</taxon>
        <taxon>Candidatus Bathyarchaeota</taxon>
        <taxon>MCG-1</taxon>
    </lineage>
</organism>
<dbReference type="InterPro" id="IPR036914">
    <property type="entry name" value="MGS-like_dom_sf"/>
</dbReference>
<comment type="catalytic activity">
    <reaction evidence="16">
        <text>hydrogencarbonate + L-glutamine + 2 ATP + H2O = carbamoyl phosphate + L-glutamate + 2 ADP + phosphate + 2 H(+)</text>
        <dbReference type="Rhea" id="RHEA:18633"/>
        <dbReference type="ChEBI" id="CHEBI:15377"/>
        <dbReference type="ChEBI" id="CHEBI:15378"/>
        <dbReference type="ChEBI" id="CHEBI:17544"/>
        <dbReference type="ChEBI" id="CHEBI:29985"/>
        <dbReference type="ChEBI" id="CHEBI:30616"/>
        <dbReference type="ChEBI" id="CHEBI:43474"/>
        <dbReference type="ChEBI" id="CHEBI:58228"/>
        <dbReference type="ChEBI" id="CHEBI:58359"/>
        <dbReference type="ChEBI" id="CHEBI:456216"/>
        <dbReference type="EC" id="6.3.5.5"/>
    </reaction>
</comment>
<dbReference type="FunFam" id="3.30.1490.20:FF:000001">
    <property type="entry name" value="Carbamoyl-phosphate synthase large chain"/>
    <property type="match status" value="1"/>
</dbReference>
<dbReference type="CDD" id="cd01424">
    <property type="entry name" value="MGS_CPS_II"/>
    <property type="match status" value="1"/>
</dbReference>
<dbReference type="GO" id="GO:0006541">
    <property type="term" value="P:glutamine metabolic process"/>
    <property type="evidence" value="ECO:0007669"/>
    <property type="project" value="TreeGrafter"/>
</dbReference>
<dbReference type="UniPathway" id="UPA00070">
    <property type="reaction ID" value="UER00115"/>
</dbReference>
<evidence type="ECO:0000313" key="23">
    <source>
        <dbReference type="EMBL" id="KON31161.1"/>
    </source>
</evidence>
<evidence type="ECO:0000256" key="1">
    <source>
        <dbReference type="ARBA" id="ARBA00005077"/>
    </source>
</evidence>
<dbReference type="FunFam" id="3.30.470.20:FF:000026">
    <property type="entry name" value="Carbamoyl-phosphate synthase large chain"/>
    <property type="match status" value="1"/>
</dbReference>
<dbReference type="GO" id="GO:0046872">
    <property type="term" value="F:metal ion binding"/>
    <property type="evidence" value="ECO:0007669"/>
    <property type="project" value="UniProtKB-KW"/>
</dbReference>
<evidence type="ECO:0000256" key="17">
    <source>
        <dbReference type="ARBA" id="ARBA00060037"/>
    </source>
</evidence>
<dbReference type="GO" id="GO:0005524">
    <property type="term" value="F:ATP binding"/>
    <property type="evidence" value="ECO:0007669"/>
    <property type="project" value="UniProtKB-UniRule"/>
</dbReference>
<keyword evidence="13" id="KW-0464">Manganese</keyword>
<keyword evidence="12" id="KW-0665">Pyrimidine biosynthesis</keyword>
<evidence type="ECO:0000256" key="19">
    <source>
        <dbReference type="ARBA" id="ARBA00074189"/>
    </source>
</evidence>
<keyword evidence="4" id="KW-0055">Arginine biosynthesis</keyword>
<dbReference type="Pfam" id="PF25596">
    <property type="entry name" value="CPSase_L_D1"/>
    <property type="match status" value="1"/>
</dbReference>
<dbReference type="Pfam" id="PF02142">
    <property type="entry name" value="MGS"/>
    <property type="match status" value="1"/>
</dbReference>
<dbReference type="Gene3D" id="3.30.1490.20">
    <property type="entry name" value="ATP-grasp fold, A domain"/>
    <property type="match status" value="1"/>
</dbReference>
<comment type="caution">
    <text evidence="23">The sequence shown here is derived from an EMBL/GenBank/DDBJ whole genome shotgun (WGS) entry which is preliminary data.</text>
</comment>
<reference evidence="24" key="1">
    <citation type="submission" date="2015-06" db="EMBL/GenBank/DDBJ databases">
        <title>New insights into the roles of widespread benthic archaea in carbon and nitrogen cycling.</title>
        <authorList>
            <person name="Lazar C.S."/>
            <person name="Baker B.J."/>
            <person name="Seitz K.W."/>
            <person name="Hyde A.S."/>
            <person name="Dick G.J."/>
            <person name="Hinrichs K.-U."/>
            <person name="Teske A.P."/>
        </authorList>
    </citation>
    <scope>NUCLEOTIDE SEQUENCE [LARGE SCALE GENOMIC DNA]</scope>
</reference>
<proteinExistence type="inferred from homology"/>
<dbReference type="NCBIfam" id="NF003671">
    <property type="entry name" value="PRK05294.1"/>
    <property type="match status" value="1"/>
</dbReference>
<dbReference type="PANTHER" id="PTHR11405:SF53">
    <property type="entry name" value="CARBAMOYL-PHOSPHATE SYNTHASE [AMMONIA], MITOCHONDRIAL"/>
    <property type="match status" value="1"/>
</dbReference>
<keyword evidence="10 20" id="KW-0067">ATP-binding</keyword>
<comment type="function">
    <text evidence="17">Small subunit of the glutamine-dependent carbamoyl phosphate synthetase (CPSase). CPSase catalyzes the formation of carbamoyl phosphate from the ammonia moiety of glutamine, carbonate, and phosphate donated by ATP, constituting the first step of the biosynthetic pathway leading to pyrimidine nucleotides. The large subunit (synthetase) binds the substrates ammonia (free or transferred from glutamine from the small subunit), hydrogencarbonate and ATP and carries out an ATP-coupled ligase reaction, activating hydrogencarbonate by forming carboxy phosphate which reacts with ammonia to form carbamoyl phosphate.</text>
</comment>
<dbReference type="InterPro" id="IPR058047">
    <property type="entry name" value="CPSase_preATP-grasp"/>
</dbReference>
<evidence type="ECO:0000256" key="4">
    <source>
        <dbReference type="ARBA" id="ARBA00022571"/>
    </source>
</evidence>
<dbReference type="Gene3D" id="3.40.50.20">
    <property type="match status" value="1"/>
</dbReference>
<dbReference type="InterPro" id="IPR011607">
    <property type="entry name" value="MGS-like_dom"/>
</dbReference>
<keyword evidence="6" id="KW-0028">Amino-acid biosynthesis</keyword>
<dbReference type="PROSITE" id="PS00867">
    <property type="entry name" value="CPSASE_2"/>
    <property type="match status" value="1"/>
</dbReference>
<feature type="non-terminal residue" evidence="23">
    <location>
        <position position="1"/>
    </location>
</feature>
<dbReference type="PROSITE" id="PS00866">
    <property type="entry name" value="CPSASE_1"/>
    <property type="match status" value="1"/>
</dbReference>
<dbReference type="GO" id="GO:0004088">
    <property type="term" value="F:carbamoyl-phosphate synthase (glutamine-hydrolyzing) activity"/>
    <property type="evidence" value="ECO:0007669"/>
    <property type="project" value="UniProtKB-EC"/>
</dbReference>
<dbReference type="InterPro" id="IPR011761">
    <property type="entry name" value="ATP-grasp"/>
</dbReference>
<comment type="similarity">
    <text evidence="2">Belongs to the CarB family.</text>
</comment>
<evidence type="ECO:0000256" key="12">
    <source>
        <dbReference type="ARBA" id="ARBA00022975"/>
    </source>
</evidence>
<dbReference type="SUPFAM" id="SSF52335">
    <property type="entry name" value="Methylglyoxal synthase-like"/>
    <property type="match status" value="1"/>
</dbReference>
<dbReference type="FunFam" id="1.10.1030.10:FF:000002">
    <property type="entry name" value="Carbamoyl-phosphate synthase large chain"/>
    <property type="match status" value="1"/>
</dbReference>
<evidence type="ECO:0000256" key="13">
    <source>
        <dbReference type="ARBA" id="ARBA00023211"/>
    </source>
</evidence>
<dbReference type="InterPro" id="IPR016185">
    <property type="entry name" value="PreATP-grasp_dom_sf"/>
</dbReference>
<name>A0A0M0BSF2_9ARCH</name>
<dbReference type="InterPro" id="IPR036897">
    <property type="entry name" value="CarbamoylP_synth_lsu_oligo_sf"/>
</dbReference>
<dbReference type="GO" id="GO:0004087">
    <property type="term" value="F:carbamoyl-phosphate synthase (ammonia) activity"/>
    <property type="evidence" value="ECO:0007669"/>
    <property type="project" value="UniProtKB-EC"/>
</dbReference>
<dbReference type="GO" id="GO:0005737">
    <property type="term" value="C:cytoplasm"/>
    <property type="evidence" value="ECO:0007669"/>
    <property type="project" value="TreeGrafter"/>
</dbReference>
<evidence type="ECO:0000256" key="16">
    <source>
        <dbReference type="ARBA" id="ARBA00048816"/>
    </source>
</evidence>
<dbReference type="SUPFAM" id="SSF56059">
    <property type="entry name" value="Glutathione synthetase ATP-binding domain-like"/>
    <property type="match status" value="2"/>
</dbReference>
<dbReference type="SUPFAM" id="SSF48108">
    <property type="entry name" value="Carbamoyl phosphate synthetase, large subunit connection domain"/>
    <property type="match status" value="1"/>
</dbReference>
<dbReference type="InterPro" id="IPR005483">
    <property type="entry name" value="CPSase_dom"/>
</dbReference>
<evidence type="ECO:0000256" key="14">
    <source>
        <dbReference type="ARBA" id="ARBA00044063"/>
    </source>
</evidence>
<feature type="domain" description="MGS-like" evidence="22">
    <location>
        <begin position="787"/>
        <end position="941"/>
    </location>
</feature>
<evidence type="ECO:0000256" key="5">
    <source>
        <dbReference type="ARBA" id="ARBA00022598"/>
    </source>
</evidence>
<dbReference type="PROSITE" id="PS50975">
    <property type="entry name" value="ATP_GRASP"/>
    <property type="match status" value="2"/>
</dbReference>
<dbReference type="EC" id="6.3.5.5" evidence="3"/>
<accession>A0A0M0BSF2</accession>
<gene>
    <name evidence="23" type="ORF">AC478_03250</name>
</gene>
<dbReference type="InterPro" id="IPR013815">
    <property type="entry name" value="ATP_grasp_subdomain_1"/>
</dbReference>
<feature type="domain" description="ATP-grasp" evidence="21">
    <location>
        <begin position="529"/>
        <end position="720"/>
    </location>
</feature>
<protein>
    <recommendedName>
        <fullName evidence="19">Carbamoyl phosphate synthase arginine-specific large chain</fullName>
        <ecNumber evidence="14">6.3.4.16</ecNumber>
        <ecNumber evidence="3">6.3.5.5</ecNumber>
    </recommendedName>
    <alternativeName>
        <fullName evidence="18">Carbamoyl phosphate synthase pyrimidine-specific large chain</fullName>
    </alternativeName>
</protein>
<comment type="pathway">
    <text evidence="1">Amino-acid biosynthesis; L-arginine biosynthesis; carbamoyl phosphate from bicarbonate: step 1/1.</text>
</comment>
<dbReference type="NCBIfam" id="NF009455">
    <property type="entry name" value="PRK12815.1"/>
    <property type="match status" value="1"/>
</dbReference>
<dbReference type="InterPro" id="IPR005479">
    <property type="entry name" value="CPAse_ATP-bd"/>
</dbReference>
<evidence type="ECO:0000256" key="10">
    <source>
        <dbReference type="ARBA" id="ARBA00022840"/>
    </source>
</evidence>
<dbReference type="EC" id="6.3.4.16" evidence="14"/>
<evidence type="ECO:0000256" key="3">
    <source>
        <dbReference type="ARBA" id="ARBA00012738"/>
    </source>
</evidence>
<keyword evidence="7" id="KW-0479">Metal-binding</keyword>
<sequence length="941" mass="104231">VRDAMEIANQIGYPVIIRVAYTLGGKGAGVAHNAWELRDIVTRGLAQSRITQVLVEEYVGHWKELEYEVMRDYADNCLIVCNMENLDPMGVHTGDSIVIAPSQTLSNREYHLMRSAAINAIRSLGIIGECNIQWAANTKLEEFRVIEVNSRMSRSSALASKVTGYPLAYIATKLSIGYLLPELINKVTEVTTACFEPALDYVTIKIPRWDLQKFEKADRHIGPQMRSVGEVMAIGRCLEEALQKAVRMLDVGKIGLVCNEDDSEPESAEKIKDAVANPTDERLFKIVKALKMGISIEEIYNLSGVDPFFLYKIKNIIDMEQPLCALDLGDSDAAEIVREAKRIGFSDEQIAVCQKTNEAAIRKFRKSAGIIPSIKQIDTLAAEWPAKTNYLYLTYGGDEDDIELSSDKSKVVVLGAGVFRIGSSVEFDWCGVNTIWALKKNGIQEAIMVNYNPETVSTDYDVSDKLYFEELTTERILDICEKENPLGVIASVGGQIPNNLALKLANSGVKLLGTSAENIDVAEDRSKFSALLDQLGIPQPSWSKLTSINAAKRFAEKIRYPVIVRPSYVLSGSAMRVAYNESALENFLKLAAKVSRDQPVVISKFVNKAKEVEVDGVYDGETCLIGSIMEHVENAGVHSGDATMSIPPHTISFAVQKKIEYATQKIVKALKIKGPYNIQYLVKEGEVYVIECNLRASRSMPFVSKTRGINLIELATLAMLDKKFEELKRCGLPPTHHFGVKVPQFSFMRLSGADPVLGVEMLSTGEVACLGENFDDAFSKALQSAEFRIPPKGGSVLITVGGEEPKKRVVPLAKAFEEMGFKIYATEHTAEVLQAAGINNISVLSKVKESGGANPNILDYLQNQKIDLVINVPMGNKQRNYSAVLTDGYIIRRQAVEFNVPVITNLELASAFVRVLKQRDHNGNSIRSLNEYMNELRWKLW</sequence>
<dbReference type="Pfam" id="PF02787">
    <property type="entry name" value="CPSase_L_D3"/>
    <property type="match status" value="1"/>
</dbReference>
<dbReference type="Pfam" id="PF02786">
    <property type="entry name" value="CPSase_L_D2"/>
    <property type="match status" value="2"/>
</dbReference>
<evidence type="ECO:0000256" key="8">
    <source>
        <dbReference type="ARBA" id="ARBA00022737"/>
    </source>
</evidence>
<dbReference type="PATRIC" id="fig|1685125.3.peg.744"/>
<dbReference type="SUPFAM" id="SSF52440">
    <property type="entry name" value="PreATP-grasp domain"/>
    <property type="match status" value="1"/>
</dbReference>
<evidence type="ECO:0000256" key="18">
    <source>
        <dbReference type="ARBA" id="ARBA00069524"/>
    </source>
</evidence>
<evidence type="ECO:0000256" key="11">
    <source>
        <dbReference type="ARBA" id="ARBA00022842"/>
    </source>
</evidence>
<evidence type="ECO:0000313" key="24">
    <source>
        <dbReference type="Proteomes" id="UP000054016"/>
    </source>
</evidence>
<dbReference type="GO" id="GO:0044205">
    <property type="term" value="P:'de novo' UMP biosynthetic process"/>
    <property type="evidence" value="ECO:0007669"/>
    <property type="project" value="UniProtKB-UniPathway"/>
</dbReference>
<dbReference type="Proteomes" id="UP000054016">
    <property type="component" value="Unassembled WGS sequence"/>
</dbReference>
<evidence type="ECO:0000256" key="7">
    <source>
        <dbReference type="ARBA" id="ARBA00022723"/>
    </source>
</evidence>
<feature type="domain" description="ATP-grasp" evidence="21">
    <location>
        <begin position="3"/>
        <end position="176"/>
    </location>
</feature>
<comment type="catalytic activity">
    <reaction evidence="15">
        <text>hydrogencarbonate + NH4(+) + 2 ATP = carbamoyl phosphate + 2 ADP + phosphate + 2 H(+)</text>
        <dbReference type="Rhea" id="RHEA:18029"/>
        <dbReference type="ChEBI" id="CHEBI:15378"/>
        <dbReference type="ChEBI" id="CHEBI:17544"/>
        <dbReference type="ChEBI" id="CHEBI:28938"/>
        <dbReference type="ChEBI" id="CHEBI:30616"/>
        <dbReference type="ChEBI" id="CHEBI:43474"/>
        <dbReference type="ChEBI" id="CHEBI:58228"/>
        <dbReference type="ChEBI" id="CHEBI:456216"/>
        <dbReference type="EC" id="6.3.4.16"/>
    </reaction>
</comment>
<dbReference type="AlphaFoldDB" id="A0A0M0BSF2"/>
<evidence type="ECO:0000256" key="20">
    <source>
        <dbReference type="PROSITE-ProRule" id="PRU00409"/>
    </source>
</evidence>
<dbReference type="FunFam" id="3.30.470.20:FF:000001">
    <property type="entry name" value="Carbamoyl-phosphate synthase large chain"/>
    <property type="match status" value="1"/>
</dbReference>
<dbReference type="UniPathway" id="UPA00068">
    <property type="reaction ID" value="UER00171"/>
</dbReference>
<keyword evidence="9 20" id="KW-0547">Nucleotide-binding</keyword>
<evidence type="ECO:0000259" key="22">
    <source>
        <dbReference type="PROSITE" id="PS51855"/>
    </source>
</evidence>
<dbReference type="Gene3D" id="1.10.1030.10">
    <property type="entry name" value="Carbamoyl-phosphate synthetase, large subunit oligomerisation domain"/>
    <property type="match status" value="1"/>
</dbReference>
<dbReference type="PANTHER" id="PTHR11405">
    <property type="entry name" value="CARBAMOYLTRANSFERASE FAMILY MEMBER"/>
    <property type="match status" value="1"/>
</dbReference>
<evidence type="ECO:0000256" key="9">
    <source>
        <dbReference type="ARBA" id="ARBA00022741"/>
    </source>
</evidence>
<dbReference type="FunFam" id="3.40.50.20:FF:000002">
    <property type="entry name" value="Carbamoyl-phosphate synthase large chain"/>
    <property type="match status" value="1"/>
</dbReference>
<dbReference type="SMART" id="SM00851">
    <property type="entry name" value="MGS"/>
    <property type="match status" value="1"/>
</dbReference>
<keyword evidence="5" id="KW-0436">Ligase</keyword>
<keyword evidence="11" id="KW-0460">Magnesium</keyword>
<evidence type="ECO:0000256" key="2">
    <source>
        <dbReference type="ARBA" id="ARBA00009799"/>
    </source>
</evidence>
<dbReference type="SMART" id="SM01096">
    <property type="entry name" value="CPSase_L_D3"/>
    <property type="match status" value="1"/>
</dbReference>